<proteinExistence type="predicted"/>
<feature type="compositionally biased region" description="Acidic residues" evidence="1">
    <location>
        <begin position="41"/>
        <end position="52"/>
    </location>
</feature>
<evidence type="ECO:0000313" key="3">
    <source>
        <dbReference type="Proteomes" id="UP001174136"/>
    </source>
</evidence>
<gene>
    <name evidence="2" type="ORF">N1851_008050</name>
</gene>
<feature type="region of interest" description="Disordered" evidence="1">
    <location>
        <begin position="1"/>
        <end position="89"/>
    </location>
</feature>
<evidence type="ECO:0000313" key="2">
    <source>
        <dbReference type="EMBL" id="KAK0150851.1"/>
    </source>
</evidence>
<keyword evidence="3" id="KW-1185">Reference proteome</keyword>
<protein>
    <submittedName>
        <fullName evidence="2">Uncharacterized protein</fullName>
    </submittedName>
</protein>
<name>A0AA47N3A1_MERPO</name>
<dbReference type="AlphaFoldDB" id="A0AA47N3A1"/>
<feature type="compositionally biased region" description="Acidic residues" evidence="1">
    <location>
        <begin position="15"/>
        <end position="31"/>
    </location>
</feature>
<dbReference type="Proteomes" id="UP001174136">
    <property type="component" value="Unassembled WGS sequence"/>
</dbReference>
<reference evidence="2" key="1">
    <citation type="journal article" date="2023" name="Front. Mar. Sci.">
        <title>A new Merluccius polli reference genome to investigate the effects of global change in West African waters.</title>
        <authorList>
            <person name="Mateo J.L."/>
            <person name="Blanco-Fernandez C."/>
            <person name="Garcia-Vazquez E."/>
            <person name="Machado-Schiaffino G."/>
        </authorList>
    </citation>
    <scope>NUCLEOTIDE SEQUENCE</scope>
    <source>
        <strain evidence="2">C29</strain>
        <tissue evidence="2">Fin</tissue>
    </source>
</reference>
<feature type="compositionally biased region" description="Basic and acidic residues" evidence="1">
    <location>
        <begin position="76"/>
        <end position="88"/>
    </location>
</feature>
<sequence length="119" mass="13579">MSQVPIVDRTTEQTDPQEDSDTDELVEENSNEPEIQQENILQEDDQQSEDEQQPAAAAQDEVPASPHPDSDEEEREQEHYLPQRERQAPKIFTYDQLGTPACYSATIVCCSVHRETSFD</sequence>
<accession>A0AA47N3A1</accession>
<comment type="caution">
    <text evidence="2">The sequence shown here is derived from an EMBL/GenBank/DDBJ whole genome shotgun (WGS) entry which is preliminary data.</text>
</comment>
<organism evidence="2 3">
    <name type="scientific">Merluccius polli</name>
    <name type="common">Benguela hake</name>
    <name type="synonym">Merluccius cadenati</name>
    <dbReference type="NCBI Taxonomy" id="89951"/>
    <lineage>
        <taxon>Eukaryota</taxon>
        <taxon>Metazoa</taxon>
        <taxon>Chordata</taxon>
        <taxon>Craniata</taxon>
        <taxon>Vertebrata</taxon>
        <taxon>Euteleostomi</taxon>
        <taxon>Actinopterygii</taxon>
        <taxon>Neopterygii</taxon>
        <taxon>Teleostei</taxon>
        <taxon>Neoteleostei</taxon>
        <taxon>Acanthomorphata</taxon>
        <taxon>Zeiogadaria</taxon>
        <taxon>Gadariae</taxon>
        <taxon>Gadiformes</taxon>
        <taxon>Gadoidei</taxon>
        <taxon>Merlucciidae</taxon>
        <taxon>Merluccius</taxon>
    </lineage>
</organism>
<dbReference type="EMBL" id="JAOPHQ010001433">
    <property type="protein sequence ID" value="KAK0150851.1"/>
    <property type="molecule type" value="Genomic_DNA"/>
</dbReference>
<evidence type="ECO:0000256" key="1">
    <source>
        <dbReference type="SAM" id="MobiDB-lite"/>
    </source>
</evidence>